<dbReference type="OrthoDB" id="1178051at2"/>
<evidence type="ECO:0000313" key="1">
    <source>
        <dbReference type="EMBL" id="SNY92122.1"/>
    </source>
</evidence>
<evidence type="ECO:0000313" key="2">
    <source>
        <dbReference type="Proteomes" id="UP000219048"/>
    </source>
</evidence>
<keyword evidence="2" id="KW-1185">Reference proteome</keyword>
<reference evidence="2" key="1">
    <citation type="submission" date="2017-09" db="EMBL/GenBank/DDBJ databases">
        <authorList>
            <person name="Varghese N."/>
            <person name="Submissions S."/>
        </authorList>
    </citation>
    <scope>NUCLEOTIDE SEQUENCE [LARGE SCALE GENOMIC DNA]</scope>
    <source>
        <strain evidence="2">DSM 25885</strain>
    </source>
</reference>
<sequence>MKYRNYILGTLAGIVSITAVSANKSNAPREEFDINKVVFIEEDQDWELGFDTAMYLPENFDPYSGKFSLKAINYIDVCDKIELGFDTSGYLPAGFDPYIQ</sequence>
<dbReference type="RefSeq" id="WP_097043711.1">
    <property type="nucleotide sequence ID" value="NZ_OBEH01000001.1"/>
</dbReference>
<name>A0A285M4L6_9FLAO</name>
<protein>
    <submittedName>
        <fullName evidence="1">Uncharacterized protein</fullName>
    </submittedName>
</protein>
<dbReference type="AlphaFoldDB" id="A0A285M4L6"/>
<accession>A0A285M4L6</accession>
<gene>
    <name evidence="1" type="ORF">SAMN06265377_0023</name>
</gene>
<proteinExistence type="predicted"/>
<organism evidence="1 2">
    <name type="scientific">Flagellimonas pacifica</name>
    <dbReference type="NCBI Taxonomy" id="1247520"/>
    <lineage>
        <taxon>Bacteria</taxon>
        <taxon>Pseudomonadati</taxon>
        <taxon>Bacteroidota</taxon>
        <taxon>Flavobacteriia</taxon>
        <taxon>Flavobacteriales</taxon>
        <taxon>Flavobacteriaceae</taxon>
        <taxon>Flagellimonas</taxon>
    </lineage>
</organism>
<dbReference type="EMBL" id="OBEH01000001">
    <property type="protein sequence ID" value="SNY92122.1"/>
    <property type="molecule type" value="Genomic_DNA"/>
</dbReference>
<dbReference type="Proteomes" id="UP000219048">
    <property type="component" value="Unassembled WGS sequence"/>
</dbReference>